<sequence length="50" mass="5762">MEVVSLPGQLAACCADRQRLAYLIHYSTTVYHRNFAPERQGFPLRAKPWV</sequence>
<dbReference type="RefSeq" id="WP_204482204.1">
    <property type="nucleotide sequence ID" value="NZ_JAUEII010000066.1"/>
</dbReference>
<evidence type="ECO:0000313" key="1">
    <source>
        <dbReference type="EMBL" id="MDN0051074.1"/>
    </source>
</evidence>
<accession>A0ABT7XAJ4</accession>
<keyword evidence="2" id="KW-1185">Reference proteome</keyword>
<organism evidence="1 2">
    <name type="scientific">Bacteroides gallinaceum</name>
    <dbReference type="NCBI Taxonomy" id="1462571"/>
    <lineage>
        <taxon>Bacteria</taxon>
        <taxon>Pseudomonadati</taxon>
        <taxon>Bacteroidota</taxon>
        <taxon>Bacteroidia</taxon>
        <taxon>Bacteroidales</taxon>
        <taxon>Bacteroidaceae</taxon>
        <taxon>Bacteroides</taxon>
    </lineage>
</organism>
<gene>
    <name evidence="1" type="ORF">QVO10_17150</name>
</gene>
<dbReference type="EMBL" id="JAUEII010000066">
    <property type="protein sequence ID" value="MDN0051074.1"/>
    <property type="molecule type" value="Genomic_DNA"/>
</dbReference>
<evidence type="ECO:0000313" key="2">
    <source>
        <dbReference type="Proteomes" id="UP001167871"/>
    </source>
</evidence>
<protein>
    <submittedName>
        <fullName evidence="1">Uncharacterized protein</fullName>
    </submittedName>
</protein>
<comment type="caution">
    <text evidence="1">The sequence shown here is derived from an EMBL/GenBank/DDBJ whole genome shotgun (WGS) entry which is preliminary data.</text>
</comment>
<proteinExistence type="predicted"/>
<name>A0ABT7XAJ4_9BACE</name>
<dbReference type="Proteomes" id="UP001167871">
    <property type="component" value="Unassembled WGS sequence"/>
</dbReference>
<reference evidence="1" key="2">
    <citation type="submission" date="2024-05" db="EMBL/GenBank/DDBJ databases">
        <title>Identification and characterization of horizontal gene transfer across gut microbiota members of farm animals based on homology search.</title>
        <authorList>
            <person name="Schwarzerova J."/>
            <person name="Nykrynova M."/>
            <person name="Jureckova K."/>
            <person name="Cejkova D."/>
            <person name="Rychlik I."/>
        </authorList>
    </citation>
    <scope>NUCLEOTIDE SEQUENCE</scope>
    <source>
        <strain evidence="1">84_SSukc20</strain>
    </source>
</reference>
<reference evidence="1" key="1">
    <citation type="submission" date="2023-06" db="EMBL/GenBank/DDBJ databases">
        <authorList>
            <person name="Zeman M."/>
            <person name="Kubasova T."/>
            <person name="Jahodarova E."/>
            <person name="Nykrynova M."/>
            <person name="Rychlik I."/>
        </authorList>
    </citation>
    <scope>NUCLEOTIDE SEQUENCE</scope>
    <source>
        <strain evidence="1">84_SSukc20</strain>
    </source>
</reference>